<accession>A0A4R6WUX7</accession>
<dbReference type="AlphaFoldDB" id="A0A4R6WUX7"/>
<dbReference type="OrthoDB" id="9793325at2"/>
<dbReference type="PANTHER" id="PTHR42879">
    <property type="entry name" value="3-OXOACYL-(ACYL-CARRIER-PROTEIN) REDUCTASE"/>
    <property type="match status" value="1"/>
</dbReference>
<organism evidence="2 3">
    <name type="scientific">Dongia mobilis</name>
    <dbReference type="NCBI Taxonomy" id="578943"/>
    <lineage>
        <taxon>Bacteria</taxon>
        <taxon>Pseudomonadati</taxon>
        <taxon>Pseudomonadota</taxon>
        <taxon>Alphaproteobacteria</taxon>
        <taxon>Rhodospirillales</taxon>
        <taxon>Dongiaceae</taxon>
        <taxon>Dongia</taxon>
    </lineage>
</organism>
<dbReference type="Gene3D" id="3.40.50.720">
    <property type="entry name" value="NAD(P)-binding Rossmann-like Domain"/>
    <property type="match status" value="1"/>
</dbReference>
<dbReference type="InterPro" id="IPR050259">
    <property type="entry name" value="SDR"/>
</dbReference>
<dbReference type="Proteomes" id="UP000295783">
    <property type="component" value="Unassembled WGS sequence"/>
</dbReference>
<dbReference type="EMBL" id="SNYW01000006">
    <property type="protein sequence ID" value="TDQ83814.1"/>
    <property type="molecule type" value="Genomic_DNA"/>
</dbReference>
<sequence>MNLGIDGKRALVLGASQGLGAASAAALAAEGVAVTLLARNAAKMQALVATMGGQAGYIVADLFDRGALEPVLADPRGYDILVLNAPPPPPVTAQAFDRAQWRRQFDAMFLNQIELAAHLGAGMASRGWGRIVSIASTSVQEPIPGLVYSNALRAALQNWLRSLADEVAGQGVTVNTVAPGAFATERTASLDTAAAARSGKSLEAIQAEGAAEIPAGRYGEAAEFGAMVAFLCGQSSAYTTGGYFRLDGGSSRGAI</sequence>
<keyword evidence="3" id="KW-1185">Reference proteome</keyword>
<dbReference type="RefSeq" id="WP_133611832.1">
    <property type="nucleotide sequence ID" value="NZ_SNYW01000006.1"/>
</dbReference>
<reference evidence="2 3" key="1">
    <citation type="submission" date="2019-03" db="EMBL/GenBank/DDBJ databases">
        <title>Genomic Encyclopedia of Type Strains, Phase III (KMG-III): the genomes of soil and plant-associated and newly described type strains.</title>
        <authorList>
            <person name="Whitman W."/>
        </authorList>
    </citation>
    <scope>NUCLEOTIDE SEQUENCE [LARGE SCALE GENOMIC DNA]</scope>
    <source>
        <strain evidence="2 3">CGMCC 1.7660</strain>
    </source>
</reference>
<proteinExistence type="inferred from homology"/>
<evidence type="ECO:0000313" key="2">
    <source>
        <dbReference type="EMBL" id="TDQ83814.1"/>
    </source>
</evidence>
<name>A0A4R6WUX7_9PROT</name>
<dbReference type="PANTHER" id="PTHR42879:SF6">
    <property type="entry name" value="NADPH-DEPENDENT REDUCTASE BACG"/>
    <property type="match status" value="1"/>
</dbReference>
<dbReference type="SUPFAM" id="SSF51735">
    <property type="entry name" value="NAD(P)-binding Rossmann-fold domains"/>
    <property type="match status" value="1"/>
</dbReference>
<protein>
    <submittedName>
        <fullName evidence="2">3-oxoacyl-[acyl-carrier protein] reductase</fullName>
    </submittedName>
</protein>
<dbReference type="InterPro" id="IPR002347">
    <property type="entry name" value="SDR_fam"/>
</dbReference>
<dbReference type="PRINTS" id="PR00081">
    <property type="entry name" value="GDHRDH"/>
</dbReference>
<comment type="caution">
    <text evidence="2">The sequence shown here is derived from an EMBL/GenBank/DDBJ whole genome shotgun (WGS) entry which is preliminary data.</text>
</comment>
<gene>
    <name evidence="2" type="ORF">A8950_0356</name>
</gene>
<dbReference type="InterPro" id="IPR036291">
    <property type="entry name" value="NAD(P)-bd_dom_sf"/>
</dbReference>
<comment type="similarity">
    <text evidence="1">Belongs to the short-chain dehydrogenases/reductases (SDR) family.</text>
</comment>
<dbReference type="Pfam" id="PF13561">
    <property type="entry name" value="adh_short_C2"/>
    <property type="match status" value="1"/>
</dbReference>
<evidence type="ECO:0000313" key="3">
    <source>
        <dbReference type="Proteomes" id="UP000295783"/>
    </source>
</evidence>
<evidence type="ECO:0000256" key="1">
    <source>
        <dbReference type="ARBA" id="ARBA00006484"/>
    </source>
</evidence>